<accession>A0A178D9W8</accession>
<comment type="caution">
    <text evidence="3">The sequence shown here is derived from an EMBL/GenBank/DDBJ whole genome shotgun (WGS) entry which is preliminary data.</text>
</comment>
<dbReference type="Proteomes" id="UP000185904">
    <property type="component" value="Unassembled WGS sequence"/>
</dbReference>
<evidence type="ECO:0000313" key="4">
    <source>
        <dbReference type="Proteomes" id="UP000185904"/>
    </source>
</evidence>
<evidence type="ECO:0000313" key="3">
    <source>
        <dbReference type="EMBL" id="OAL39040.1"/>
    </source>
</evidence>
<proteinExistence type="predicted"/>
<sequence length="253" mass="26179">MPAVISNILAILAASAAVSMALPSPQAATDDTSGLAPLHMEVQCGCWNLCTLEALGDTSITGCDSTCDPQFLCETIDALSGGPTTIAAAATTPSASASASASTTALARRERPRNGAPLPFNPFGPGGELETLSESQRSKAKAKRDVVQRMNRPIIDPCPQGVVCEAVAKREPEPEPEPEALPLPPIDPFGCPHGPLHCPLPVGDAWKRAAAAAAARDIGGFEFEKRRINWDLTVKGSCNGGGCGGEVSVTIHF</sequence>
<feature type="region of interest" description="Disordered" evidence="1">
    <location>
        <begin position="90"/>
        <end position="145"/>
    </location>
</feature>
<evidence type="ECO:0000256" key="1">
    <source>
        <dbReference type="SAM" id="MobiDB-lite"/>
    </source>
</evidence>
<keyword evidence="4" id="KW-1185">Reference proteome</keyword>
<feature type="signal peptide" evidence="2">
    <location>
        <begin position="1"/>
        <end position="21"/>
    </location>
</feature>
<dbReference type="EMBL" id="LVCJ01000007">
    <property type="protein sequence ID" value="OAL39040.1"/>
    <property type="molecule type" value="Genomic_DNA"/>
</dbReference>
<evidence type="ECO:0000256" key="2">
    <source>
        <dbReference type="SAM" id="SignalP"/>
    </source>
</evidence>
<dbReference type="OrthoDB" id="4161737at2759"/>
<name>A0A178D9W8_9EURO</name>
<organism evidence="3 4">
    <name type="scientific">Fonsecaea nubica</name>
    <dbReference type="NCBI Taxonomy" id="856822"/>
    <lineage>
        <taxon>Eukaryota</taxon>
        <taxon>Fungi</taxon>
        <taxon>Dikarya</taxon>
        <taxon>Ascomycota</taxon>
        <taxon>Pezizomycotina</taxon>
        <taxon>Eurotiomycetes</taxon>
        <taxon>Chaetothyriomycetidae</taxon>
        <taxon>Chaetothyriales</taxon>
        <taxon>Herpotrichiellaceae</taxon>
        <taxon>Fonsecaea</taxon>
    </lineage>
</organism>
<gene>
    <name evidence="3" type="ORF">AYO20_01791</name>
</gene>
<dbReference type="AlphaFoldDB" id="A0A178D9W8"/>
<reference evidence="3 4" key="1">
    <citation type="submission" date="2016-03" db="EMBL/GenBank/DDBJ databases">
        <title>The draft genome sequence of Fonsecaea nubica causative agent of cutaneous subcutaneous infection in human host.</title>
        <authorList>
            <person name="Costa F."/>
            <person name="Sybren D.H."/>
            <person name="Raittz R.T."/>
            <person name="Weiss V.A."/>
            <person name="Leao A.C."/>
            <person name="Gomes R."/>
            <person name="De Souza E.M."/>
            <person name="Pedrosa F.O."/>
            <person name="Steffens M.B."/>
            <person name="Bombassaro A."/>
            <person name="Tadra-Sfeir M.Z."/>
            <person name="Moreno L.F."/>
            <person name="Najafzadeh M.J."/>
            <person name="Felipe M.S."/>
            <person name="Teixeira M."/>
            <person name="Sun J."/>
            <person name="Xi L."/>
            <person name="Castro M.A."/>
            <person name="Vicente V.A."/>
        </authorList>
    </citation>
    <scope>NUCLEOTIDE SEQUENCE [LARGE SCALE GENOMIC DNA]</scope>
    <source>
        <strain evidence="3 4">CBS 269.64</strain>
    </source>
</reference>
<keyword evidence="2" id="KW-0732">Signal</keyword>
<feature type="compositionally biased region" description="Low complexity" evidence="1">
    <location>
        <begin position="90"/>
        <end position="106"/>
    </location>
</feature>
<feature type="chain" id="PRO_5008084140" evidence="2">
    <location>
        <begin position="22"/>
        <end position="253"/>
    </location>
</feature>
<protein>
    <submittedName>
        <fullName evidence="3">Uncharacterized protein</fullName>
    </submittedName>
</protein>
<dbReference type="GeneID" id="34585215"/>
<dbReference type="RefSeq" id="XP_022504052.1">
    <property type="nucleotide sequence ID" value="XM_022640097.1"/>
</dbReference>